<evidence type="ECO:0000256" key="6">
    <source>
        <dbReference type="ARBA" id="ARBA00022741"/>
    </source>
</evidence>
<keyword evidence="5" id="KW-1003">Cell membrane</keyword>
<dbReference type="InterPro" id="IPR047040">
    <property type="entry name" value="FlhF__GTPase_dom"/>
</dbReference>
<feature type="domain" description="SRP54-type proteins GTP-binding" evidence="15">
    <location>
        <begin position="170"/>
        <end position="361"/>
    </location>
</feature>
<protein>
    <recommendedName>
        <fullName evidence="3 13">Flagellar biosynthesis protein FlhF</fullName>
    </recommendedName>
</protein>
<evidence type="ECO:0000313" key="17">
    <source>
        <dbReference type="Proteomes" id="UP000321886"/>
    </source>
</evidence>
<evidence type="ECO:0000256" key="12">
    <source>
        <dbReference type="ARBA" id="ARBA00025337"/>
    </source>
</evidence>
<dbReference type="NCBIfam" id="TIGR03499">
    <property type="entry name" value="FlhF"/>
    <property type="match status" value="1"/>
</dbReference>
<evidence type="ECO:0000256" key="13">
    <source>
        <dbReference type="NCBIfam" id="TIGR03499"/>
    </source>
</evidence>
<comment type="caution">
    <text evidence="16">The sequence shown here is derived from an EMBL/GenBank/DDBJ whole genome shotgun (WGS) entry which is preliminary data.</text>
</comment>
<dbReference type="FunFam" id="3.40.50.300:FF:000695">
    <property type="entry name" value="Flagellar biosynthesis regulator FlhF"/>
    <property type="match status" value="1"/>
</dbReference>
<evidence type="ECO:0000256" key="11">
    <source>
        <dbReference type="ARBA" id="ARBA00023225"/>
    </source>
</evidence>
<evidence type="ECO:0000256" key="5">
    <source>
        <dbReference type="ARBA" id="ARBA00022475"/>
    </source>
</evidence>
<dbReference type="GO" id="GO:0005047">
    <property type="term" value="F:signal recognition particle binding"/>
    <property type="evidence" value="ECO:0007669"/>
    <property type="project" value="TreeGrafter"/>
</dbReference>
<reference evidence="16 17" key="1">
    <citation type="submission" date="2019-07" db="EMBL/GenBank/DDBJ databases">
        <title>Whole genome shotgun sequence of Halobacillus faecis NBRC 103569.</title>
        <authorList>
            <person name="Hosoyama A."/>
            <person name="Uohara A."/>
            <person name="Ohji S."/>
            <person name="Ichikawa N."/>
        </authorList>
    </citation>
    <scope>NUCLEOTIDE SEQUENCE [LARGE SCALE GENOMIC DNA]</scope>
    <source>
        <strain evidence="16 17">NBRC 103569</strain>
    </source>
</reference>
<dbReference type="Gene3D" id="3.40.50.300">
    <property type="entry name" value="P-loop containing nucleotide triphosphate hydrolases"/>
    <property type="match status" value="1"/>
</dbReference>
<evidence type="ECO:0000256" key="8">
    <source>
        <dbReference type="ARBA" id="ARBA00022927"/>
    </source>
</evidence>
<name>A0A511WV27_9BACI</name>
<evidence type="ECO:0000259" key="15">
    <source>
        <dbReference type="SMART" id="SM00962"/>
    </source>
</evidence>
<keyword evidence="16" id="KW-0966">Cell projection</keyword>
<comment type="similarity">
    <text evidence="2">Belongs to the GTP-binding SRP family.</text>
</comment>
<dbReference type="SMART" id="SM00382">
    <property type="entry name" value="AAA"/>
    <property type="match status" value="1"/>
</dbReference>
<keyword evidence="17" id="KW-1185">Reference proteome</keyword>
<evidence type="ECO:0000256" key="7">
    <source>
        <dbReference type="ARBA" id="ARBA00022795"/>
    </source>
</evidence>
<evidence type="ECO:0000256" key="1">
    <source>
        <dbReference type="ARBA" id="ARBA00004413"/>
    </source>
</evidence>
<dbReference type="PANTHER" id="PTHR43134">
    <property type="entry name" value="SIGNAL RECOGNITION PARTICLE RECEPTOR SUBUNIT ALPHA"/>
    <property type="match status" value="1"/>
</dbReference>
<dbReference type="InterPro" id="IPR000897">
    <property type="entry name" value="SRP54_GTPase_dom"/>
</dbReference>
<dbReference type="GO" id="GO:0044781">
    <property type="term" value="P:bacterial-type flagellum organization"/>
    <property type="evidence" value="ECO:0007669"/>
    <property type="project" value="UniProtKB-UniRule"/>
</dbReference>
<keyword evidence="4" id="KW-0813">Transport</keyword>
<dbReference type="Gene3D" id="1.20.120.1380">
    <property type="entry name" value="Flagellar FlhF biosynthesis protein, N domain"/>
    <property type="match status" value="1"/>
</dbReference>
<dbReference type="GO" id="GO:0006614">
    <property type="term" value="P:SRP-dependent cotranslational protein targeting to membrane"/>
    <property type="evidence" value="ECO:0007669"/>
    <property type="project" value="UniProtKB-UniRule"/>
</dbReference>
<evidence type="ECO:0000259" key="14">
    <source>
        <dbReference type="SMART" id="SM00382"/>
    </source>
</evidence>
<evidence type="ECO:0000313" key="16">
    <source>
        <dbReference type="EMBL" id="GEN54128.1"/>
    </source>
</evidence>
<evidence type="ECO:0000256" key="3">
    <source>
        <dbReference type="ARBA" id="ARBA00014919"/>
    </source>
</evidence>
<dbReference type="EMBL" id="BJYD01000021">
    <property type="protein sequence ID" value="GEN54128.1"/>
    <property type="molecule type" value="Genomic_DNA"/>
</dbReference>
<dbReference type="RefSeq" id="WP_146816428.1">
    <property type="nucleotide sequence ID" value="NZ_BJYD01000021.1"/>
</dbReference>
<dbReference type="GO" id="GO:0015031">
    <property type="term" value="P:protein transport"/>
    <property type="evidence" value="ECO:0007669"/>
    <property type="project" value="UniProtKB-KW"/>
</dbReference>
<evidence type="ECO:0000256" key="2">
    <source>
        <dbReference type="ARBA" id="ARBA00008531"/>
    </source>
</evidence>
<dbReference type="InterPro" id="IPR027417">
    <property type="entry name" value="P-loop_NTPase"/>
</dbReference>
<dbReference type="Pfam" id="PF00448">
    <property type="entry name" value="SRP54"/>
    <property type="match status" value="1"/>
</dbReference>
<dbReference type="InterPro" id="IPR020006">
    <property type="entry name" value="FlhF"/>
</dbReference>
<comment type="subcellular location">
    <subcellularLocation>
        <location evidence="1">Cell membrane</location>
        <topology evidence="1">Peripheral membrane protein</topology>
        <orientation evidence="1">Cytoplasmic side</orientation>
    </subcellularLocation>
</comment>
<dbReference type="PANTHER" id="PTHR43134:SF3">
    <property type="entry name" value="FLAGELLAR BIOSYNTHESIS PROTEIN FLHF"/>
    <property type="match status" value="1"/>
</dbReference>
<dbReference type="SUPFAM" id="SSF52540">
    <property type="entry name" value="P-loop containing nucleoside triphosphate hydrolases"/>
    <property type="match status" value="1"/>
</dbReference>
<dbReference type="GO" id="GO:0003924">
    <property type="term" value="F:GTPase activity"/>
    <property type="evidence" value="ECO:0007669"/>
    <property type="project" value="UniProtKB-UniRule"/>
</dbReference>
<feature type="domain" description="AAA+ ATPase" evidence="14">
    <location>
        <begin position="169"/>
        <end position="315"/>
    </location>
</feature>
<keyword evidence="16" id="KW-0282">Flagellum</keyword>
<comment type="function">
    <text evidence="12">Necessary for flagellar biosynthesis. May be involved in translocation of the flagellum.</text>
</comment>
<proteinExistence type="inferred from homology"/>
<keyword evidence="11" id="KW-1006">Bacterial flagellum protein export</keyword>
<dbReference type="GO" id="GO:0005525">
    <property type="term" value="F:GTP binding"/>
    <property type="evidence" value="ECO:0007669"/>
    <property type="project" value="UniProtKB-UniRule"/>
</dbReference>
<keyword evidence="9" id="KW-0342">GTP-binding</keyword>
<keyword evidence="16" id="KW-0969">Cilium</keyword>
<dbReference type="CDD" id="cd17873">
    <property type="entry name" value="FlhF"/>
    <property type="match status" value="1"/>
</dbReference>
<dbReference type="GO" id="GO:0005886">
    <property type="term" value="C:plasma membrane"/>
    <property type="evidence" value="ECO:0007669"/>
    <property type="project" value="UniProtKB-SubCell"/>
</dbReference>
<evidence type="ECO:0000256" key="4">
    <source>
        <dbReference type="ARBA" id="ARBA00022448"/>
    </source>
</evidence>
<dbReference type="InterPro" id="IPR003593">
    <property type="entry name" value="AAA+_ATPase"/>
</dbReference>
<evidence type="ECO:0000256" key="9">
    <source>
        <dbReference type="ARBA" id="ARBA00023134"/>
    </source>
</evidence>
<gene>
    <name evidence="16" type="primary">flhF</name>
    <name evidence="16" type="ORF">HFA01_23900</name>
</gene>
<dbReference type="SMART" id="SM00962">
    <property type="entry name" value="SRP54"/>
    <property type="match status" value="1"/>
</dbReference>
<keyword evidence="7" id="KW-1005">Bacterial flagellum biogenesis</keyword>
<organism evidence="16 17">
    <name type="scientific">Halobacillus faecis</name>
    <dbReference type="NCBI Taxonomy" id="360184"/>
    <lineage>
        <taxon>Bacteria</taxon>
        <taxon>Bacillati</taxon>
        <taxon>Bacillota</taxon>
        <taxon>Bacilli</taxon>
        <taxon>Bacillales</taxon>
        <taxon>Bacillaceae</taxon>
        <taxon>Halobacillus</taxon>
    </lineage>
</organism>
<dbReference type="AlphaFoldDB" id="A0A511WV27"/>
<accession>A0A511WV27</accession>
<dbReference type="OrthoDB" id="9778554at2"/>
<keyword evidence="6" id="KW-0547">Nucleotide-binding</keyword>
<keyword evidence="8" id="KW-0653">Protein transport</keyword>
<sequence length="369" mass="41422">MRVKKFQAATMPEAMKKVRAELGTDAVILNSKVKKSGGFLGLFKKEFTEVIAAIDPSEEHQQMTAVAAKPEERHEKPVTPVNPNREIMEELKNLRSLIQNPKEAYPEKLEMAYQFLLGQEISEGVAGNVMERLLEKGGSFDDLAEIENLLRMELYESMKQKGFGKPAFDKKFIHLVGPTGVGKTTTLAKLAADAALNHQLKVGFITTDTYRIAAIDQLKTYAKILDIPLEVAYTMEDYKKAKKRFQDFDLVLVDTAGRNFRDPAYIQELQKMIDFEEESDNFLVLGLTSKFTDMSEIFAQFKDIPIHQLIFTKVDETARKGNAVNMVLTHHVGVAYLTDGQNVPDDIKTASAMGLAREVMEGFADERSS</sequence>
<dbReference type="Proteomes" id="UP000321886">
    <property type="component" value="Unassembled WGS sequence"/>
</dbReference>
<evidence type="ECO:0000256" key="10">
    <source>
        <dbReference type="ARBA" id="ARBA00023136"/>
    </source>
</evidence>
<keyword evidence="10" id="KW-0472">Membrane</keyword>